<dbReference type="InterPro" id="IPR036188">
    <property type="entry name" value="FAD/NAD-bd_sf"/>
</dbReference>
<dbReference type="SUPFAM" id="SSF54373">
    <property type="entry name" value="FAD-linked reductases, C-terminal domain"/>
    <property type="match status" value="1"/>
</dbReference>
<dbReference type="InterPro" id="IPR000172">
    <property type="entry name" value="GMC_OxRdtase_N"/>
</dbReference>
<evidence type="ECO:0000256" key="1">
    <source>
        <dbReference type="ARBA" id="ARBA00001974"/>
    </source>
</evidence>
<dbReference type="PROSITE" id="PS51257">
    <property type="entry name" value="PROKAR_LIPOPROTEIN"/>
    <property type="match status" value="1"/>
</dbReference>
<evidence type="ECO:0000256" key="3">
    <source>
        <dbReference type="ARBA" id="ARBA00022630"/>
    </source>
</evidence>
<feature type="binding site" evidence="5">
    <location>
        <begin position="103"/>
        <end position="106"/>
    </location>
    <ligand>
        <name>FAD</name>
        <dbReference type="ChEBI" id="CHEBI:57692"/>
    </ligand>
</feature>
<gene>
    <name evidence="8" type="ORF">LMG28138_01364</name>
</gene>
<evidence type="ECO:0000313" key="8">
    <source>
        <dbReference type="EMBL" id="CAB3781848.1"/>
    </source>
</evidence>
<evidence type="ECO:0000256" key="2">
    <source>
        <dbReference type="ARBA" id="ARBA00010790"/>
    </source>
</evidence>
<dbReference type="AlphaFoldDB" id="A0A6S7AZ77"/>
<evidence type="ECO:0000256" key="6">
    <source>
        <dbReference type="RuleBase" id="RU003968"/>
    </source>
</evidence>
<dbReference type="InterPro" id="IPR012132">
    <property type="entry name" value="GMC_OxRdtase"/>
</dbReference>
<dbReference type="Gene3D" id="3.30.410.40">
    <property type="match status" value="2"/>
</dbReference>
<evidence type="ECO:0000259" key="7">
    <source>
        <dbReference type="PROSITE" id="PS00623"/>
    </source>
</evidence>
<evidence type="ECO:0000256" key="4">
    <source>
        <dbReference type="ARBA" id="ARBA00022827"/>
    </source>
</evidence>
<dbReference type="PANTHER" id="PTHR11552:SF147">
    <property type="entry name" value="CHOLINE DEHYDROGENASE, MITOCHONDRIAL"/>
    <property type="match status" value="1"/>
</dbReference>
<comment type="similarity">
    <text evidence="2 6">Belongs to the GMC oxidoreductase family.</text>
</comment>
<keyword evidence="3 6" id="KW-0285">Flavoprotein</keyword>
<dbReference type="Pfam" id="PF05199">
    <property type="entry name" value="GMC_oxred_C"/>
    <property type="match status" value="1"/>
</dbReference>
<dbReference type="Pfam" id="PF00732">
    <property type="entry name" value="GMC_oxred_N"/>
    <property type="match status" value="1"/>
</dbReference>
<dbReference type="SUPFAM" id="SSF51905">
    <property type="entry name" value="FAD/NAD(P)-binding domain"/>
    <property type="match status" value="1"/>
</dbReference>
<name>A0A6S7AZ77_9BURK</name>
<dbReference type="Gene3D" id="3.50.50.60">
    <property type="entry name" value="FAD/NAD(P)-binding domain"/>
    <property type="match status" value="2"/>
</dbReference>
<feature type="binding site" evidence="5">
    <location>
        <begin position="524"/>
        <end position="525"/>
    </location>
    <ligand>
        <name>FAD</name>
        <dbReference type="ChEBI" id="CHEBI:57692"/>
    </ligand>
</feature>
<organism evidence="8 9">
    <name type="scientific">Pararobbsia alpina</name>
    <dbReference type="NCBI Taxonomy" id="621374"/>
    <lineage>
        <taxon>Bacteria</taxon>
        <taxon>Pseudomonadati</taxon>
        <taxon>Pseudomonadota</taxon>
        <taxon>Betaproteobacteria</taxon>
        <taxon>Burkholderiales</taxon>
        <taxon>Burkholderiaceae</taxon>
        <taxon>Pararobbsia</taxon>
    </lineage>
</organism>
<proteinExistence type="inferred from homology"/>
<feature type="domain" description="Glucose-methanol-choline oxidoreductase N-terminal" evidence="7">
    <location>
        <begin position="93"/>
        <end position="116"/>
    </location>
</feature>
<keyword evidence="4 5" id="KW-0274">FAD</keyword>
<dbReference type="PANTHER" id="PTHR11552">
    <property type="entry name" value="GLUCOSE-METHANOL-CHOLINE GMC OXIDOREDUCTASE"/>
    <property type="match status" value="1"/>
</dbReference>
<reference evidence="8 9" key="1">
    <citation type="submission" date="2020-04" db="EMBL/GenBank/DDBJ databases">
        <authorList>
            <person name="De Canck E."/>
        </authorList>
    </citation>
    <scope>NUCLEOTIDE SEQUENCE [LARGE SCALE GENOMIC DNA]</scope>
    <source>
        <strain evidence="8 9">LMG 28138</strain>
    </source>
</reference>
<sequence>MRHTNTMTDYLILGGGTAGCALAARLSEDPGKTVVLVEAGRDLRSDAMADTIRTRYPGLAYLDAQNLWTDLSVTVSGAPTREPNRTPRRYEQARVLGGGSAINAMVANRGAPGDYDEWGTLGAEGWNGEVALKYFRKLERDCDFDDGYHGRSGPIPVRRHHPERTSPFIAAVCKSLVTRGYHLHADQNGEWTDGVFPAAIATTDDGERIPASIAYLTPEVRRRPNLRIITDTQAGVLLFEGARVVGASLVPTAESIADAGSHAGDGVNGAGTRPDRQLAAQTIVCCGGIHSSTLLMRSGIGPAAALAKLDIPVHVNLRGVGQNLMEHPLTAVSTYLPPASRIRDLREHHDQALLRYSSKLGDAPAGDMHIAMIGRTAWHAVGQRMGTLLIWVNKSYSRGSVSLRSSDYRAEPAVDFRLLSDPRDFERLKQGFRLAAGILRDPLLDGVRGSVFPTSYSERVRKVSAPGAFNALQMNLFGKMLDHAGGLRDSLVHQVITLGLRVDELLADDAKLHEFIGNSVAGVWHASGTCKMGAAGDPMAVTDGAGRVHGVAGLRVCDSSIMPSIPRANTNMPTLMLTERIADLIKEEAAH</sequence>
<keyword evidence="8" id="KW-0560">Oxidoreductase</keyword>
<dbReference type="GO" id="GO:0050660">
    <property type="term" value="F:flavin adenine dinucleotide binding"/>
    <property type="evidence" value="ECO:0007669"/>
    <property type="project" value="InterPro"/>
</dbReference>
<accession>A0A6S7AZ77</accession>
<comment type="cofactor">
    <cofactor evidence="1 5">
        <name>FAD</name>
        <dbReference type="ChEBI" id="CHEBI:57692"/>
    </cofactor>
</comment>
<dbReference type="Proteomes" id="UP000494115">
    <property type="component" value="Unassembled WGS sequence"/>
</dbReference>
<evidence type="ECO:0000256" key="5">
    <source>
        <dbReference type="PIRSR" id="PIRSR000137-2"/>
    </source>
</evidence>
<protein>
    <submittedName>
        <fullName evidence="8">5-(Hydroxymethyl)furfural oxidase</fullName>
        <ecNumber evidence="8">1.1.3.47</ecNumber>
    </submittedName>
</protein>
<dbReference type="InterPro" id="IPR007867">
    <property type="entry name" value="GMC_OxRtase_C"/>
</dbReference>
<evidence type="ECO:0000313" key="9">
    <source>
        <dbReference type="Proteomes" id="UP000494115"/>
    </source>
</evidence>
<dbReference type="PROSITE" id="PS00623">
    <property type="entry name" value="GMC_OXRED_1"/>
    <property type="match status" value="1"/>
</dbReference>
<keyword evidence="9" id="KW-1185">Reference proteome</keyword>
<dbReference type="EMBL" id="CADIKM010000004">
    <property type="protein sequence ID" value="CAB3781848.1"/>
    <property type="molecule type" value="Genomic_DNA"/>
</dbReference>
<dbReference type="PIRSF" id="PIRSF000137">
    <property type="entry name" value="Alcohol_oxidase"/>
    <property type="match status" value="1"/>
</dbReference>
<dbReference type="EC" id="1.1.3.47" evidence="8"/>
<dbReference type="GO" id="GO:0016614">
    <property type="term" value="F:oxidoreductase activity, acting on CH-OH group of donors"/>
    <property type="evidence" value="ECO:0007669"/>
    <property type="project" value="InterPro"/>
</dbReference>
<feature type="binding site" evidence="5">
    <location>
        <position position="95"/>
    </location>
    <ligand>
        <name>FAD</name>
        <dbReference type="ChEBI" id="CHEBI:57692"/>
    </ligand>
</feature>